<proteinExistence type="predicted"/>
<gene>
    <name evidence="2" type="ORF">NC653_015007</name>
</gene>
<evidence type="ECO:0000313" key="3">
    <source>
        <dbReference type="Proteomes" id="UP001164929"/>
    </source>
</evidence>
<evidence type="ECO:0000256" key="1">
    <source>
        <dbReference type="SAM" id="SignalP"/>
    </source>
</evidence>
<feature type="signal peptide" evidence="1">
    <location>
        <begin position="1"/>
        <end position="19"/>
    </location>
</feature>
<evidence type="ECO:0000313" key="2">
    <source>
        <dbReference type="EMBL" id="KAJ6999039.1"/>
    </source>
</evidence>
<dbReference type="Proteomes" id="UP001164929">
    <property type="component" value="Chromosome 5"/>
</dbReference>
<sequence>MPCGLLLLQAPVLWFSGLPGPPDDSLRVPRDGGLLTPVDPPFGGSLDVADDGSVWRPLLPQITAIYPGPICSLIQMVLSKENKEQHKTISVGGKLKLKFCNVTHLISYSSSRCGLLAKSYVRYGTICRQDTNSPWTMLRK</sequence>
<keyword evidence="1" id="KW-0732">Signal</keyword>
<name>A0AAD6QYL1_9ROSI</name>
<keyword evidence="3" id="KW-1185">Reference proteome</keyword>
<comment type="caution">
    <text evidence="2">The sequence shown here is derived from an EMBL/GenBank/DDBJ whole genome shotgun (WGS) entry which is preliminary data.</text>
</comment>
<accession>A0AAD6QYL1</accession>
<dbReference type="AlphaFoldDB" id="A0AAD6QYL1"/>
<feature type="chain" id="PRO_5042109497" evidence="1">
    <location>
        <begin position="20"/>
        <end position="140"/>
    </location>
</feature>
<protein>
    <submittedName>
        <fullName evidence="2">Uncharacterized protein</fullName>
    </submittedName>
</protein>
<reference evidence="2" key="1">
    <citation type="journal article" date="2023" name="Mol. Ecol. Resour.">
        <title>Chromosome-level genome assembly of a triploid poplar Populus alba 'Berolinensis'.</title>
        <authorList>
            <person name="Chen S."/>
            <person name="Yu Y."/>
            <person name="Wang X."/>
            <person name="Wang S."/>
            <person name="Zhang T."/>
            <person name="Zhou Y."/>
            <person name="He R."/>
            <person name="Meng N."/>
            <person name="Wang Y."/>
            <person name="Liu W."/>
            <person name="Liu Z."/>
            <person name="Liu J."/>
            <person name="Guo Q."/>
            <person name="Huang H."/>
            <person name="Sederoff R.R."/>
            <person name="Wang G."/>
            <person name="Qu G."/>
            <person name="Chen S."/>
        </authorList>
    </citation>
    <scope>NUCLEOTIDE SEQUENCE</scope>
    <source>
        <strain evidence="2">SC-2020</strain>
    </source>
</reference>
<dbReference type="EMBL" id="JAQIZT010000005">
    <property type="protein sequence ID" value="KAJ6999039.1"/>
    <property type="molecule type" value="Genomic_DNA"/>
</dbReference>
<organism evidence="2 3">
    <name type="scientific">Populus alba x Populus x berolinensis</name>
    <dbReference type="NCBI Taxonomy" id="444605"/>
    <lineage>
        <taxon>Eukaryota</taxon>
        <taxon>Viridiplantae</taxon>
        <taxon>Streptophyta</taxon>
        <taxon>Embryophyta</taxon>
        <taxon>Tracheophyta</taxon>
        <taxon>Spermatophyta</taxon>
        <taxon>Magnoliopsida</taxon>
        <taxon>eudicotyledons</taxon>
        <taxon>Gunneridae</taxon>
        <taxon>Pentapetalae</taxon>
        <taxon>rosids</taxon>
        <taxon>fabids</taxon>
        <taxon>Malpighiales</taxon>
        <taxon>Salicaceae</taxon>
        <taxon>Saliceae</taxon>
        <taxon>Populus</taxon>
    </lineage>
</organism>